<evidence type="ECO:0000313" key="1">
    <source>
        <dbReference type="EMBL" id="KAJ9596382.1"/>
    </source>
</evidence>
<dbReference type="Proteomes" id="UP001233999">
    <property type="component" value="Unassembled WGS sequence"/>
</dbReference>
<protein>
    <submittedName>
        <fullName evidence="1">Uncharacterized protein</fullName>
    </submittedName>
</protein>
<sequence length="78" mass="9011">PWIMSSDSRYYTLVSGMRIIFSFNCSNLVATNCFLSYPLHPLIIPHNASRCYACSERCIPIVQFRLLYPLLNGLLYCE</sequence>
<reference evidence="1" key="2">
    <citation type="submission" date="2023-05" db="EMBL/GenBank/DDBJ databases">
        <authorList>
            <person name="Fouks B."/>
        </authorList>
    </citation>
    <scope>NUCLEOTIDE SEQUENCE</scope>
    <source>
        <strain evidence="1">Stay&amp;Tobe</strain>
        <tissue evidence="1">Testes</tissue>
    </source>
</reference>
<reference evidence="1" key="1">
    <citation type="journal article" date="2023" name="IScience">
        <title>Live-bearing cockroach genome reveals convergent evolutionary mechanisms linked to viviparity in insects and beyond.</title>
        <authorList>
            <person name="Fouks B."/>
            <person name="Harrison M.C."/>
            <person name="Mikhailova A.A."/>
            <person name="Marchal E."/>
            <person name="English S."/>
            <person name="Carruthers M."/>
            <person name="Jennings E.C."/>
            <person name="Chiamaka E.L."/>
            <person name="Frigard R.A."/>
            <person name="Pippel M."/>
            <person name="Attardo G.M."/>
            <person name="Benoit J.B."/>
            <person name="Bornberg-Bauer E."/>
            <person name="Tobe S.S."/>
        </authorList>
    </citation>
    <scope>NUCLEOTIDE SEQUENCE</scope>
    <source>
        <strain evidence="1">Stay&amp;Tobe</strain>
    </source>
</reference>
<gene>
    <name evidence="1" type="ORF">L9F63_012590</name>
</gene>
<organism evidence="1 2">
    <name type="scientific">Diploptera punctata</name>
    <name type="common">Pacific beetle cockroach</name>
    <dbReference type="NCBI Taxonomy" id="6984"/>
    <lineage>
        <taxon>Eukaryota</taxon>
        <taxon>Metazoa</taxon>
        <taxon>Ecdysozoa</taxon>
        <taxon>Arthropoda</taxon>
        <taxon>Hexapoda</taxon>
        <taxon>Insecta</taxon>
        <taxon>Pterygota</taxon>
        <taxon>Neoptera</taxon>
        <taxon>Polyneoptera</taxon>
        <taxon>Dictyoptera</taxon>
        <taxon>Blattodea</taxon>
        <taxon>Blaberoidea</taxon>
        <taxon>Blaberidae</taxon>
        <taxon>Diplopterinae</taxon>
        <taxon>Diploptera</taxon>
    </lineage>
</organism>
<feature type="non-terminal residue" evidence="1">
    <location>
        <position position="1"/>
    </location>
</feature>
<comment type="caution">
    <text evidence="1">The sequence shown here is derived from an EMBL/GenBank/DDBJ whole genome shotgun (WGS) entry which is preliminary data.</text>
</comment>
<accession>A0AAD8ENS8</accession>
<dbReference type="EMBL" id="JASPKZ010001991">
    <property type="protein sequence ID" value="KAJ9596382.1"/>
    <property type="molecule type" value="Genomic_DNA"/>
</dbReference>
<feature type="non-terminal residue" evidence="1">
    <location>
        <position position="78"/>
    </location>
</feature>
<proteinExistence type="predicted"/>
<evidence type="ECO:0000313" key="2">
    <source>
        <dbReference type="Proteomes" id="UP001233999"/>
    </source>
</evidence>
<name>A0AAD8ENS8_DIPPU</name>
<dbReference type="AlphaFoldDB" id="A0AAD8ENS8"/>
<keyword evidence="2" id="KW-1185">Reference proteome</keyword>